<gene>
    <name evidence="1" type="ORF">ABE960_07315</name>
</gene>
<name>A0ABV1NE36_9GAMM</name>
<sequence length="40" mass="4154">MIGAAYALQATPIYRADALVQVENSAGMSKPPGRRALHAG</sequence>
<evidence type="ECO:0000313" key="1">
    <source>
        <dbReference type="EMBL" id="MEQ6917326.1"/>
    </source>
</evidence>
<protein>
    <submittedName>
        <fullName evidence="1">Uncharacterized protein</fullName>
    </submittedName>
</protein>
<proteinExistence type="predicted"/>
<comment type="caution">
    <text evidence="1">The sequence shown here is derived from an EMBL/GenBank/DDBJ whole genome shotgun (WGS) entry which is preliminary data.</text>
</comment>
<dbReference type="Proteomes" id="UP001442468">
    <property type="component" value="Unassembled WGS sequence"/>
</dbReference>
<keyword evidence="2" id="KW-1185">Reference proteome</keyword>
<dbReference type="EMBL" id="JBEGCJ010000003">
    <property type="protein sequence ID" value="MEQ6917326.1"/>
    <property type="molecule type" value="Genomic_DNA"/>
</dbReference>
<dbReference type="RefSeq" id="WP_349761591.1">
    <property type="nucleotide sequence ID" value="NZ_JBEGCJ010000003.1"/>
</dbReference>
<organism evidence="1 2">
    <name type="scientific">Halomonas aquatica</name>
    <dbReference type="NCBI Taxonomy" id="3151123"/>
    <lineage>
        <taxon>Bacteria</taxon>
        <taxon>Pseudomonadati</taxon>
        <taxon>Pseudomonadota</taxon>
        <taxon>Gammaproteobacteria</taxon>
        <taxon>Oceanospirillales</taxon>
        <taxon>Halomonadaceae</taxon>
        <taxon>Halomonas</taxon>
    </lineage>
</organism>
<reference evidence="1 2" key="1">
    <citation type="submission" date="2024-05" db="EMBL/GenBank/DDBJ databases">
        <title>Halomonas sp. SSM6 16S ribosomal RNA gene Genome sequencing and assembly.</title>
        <authorList>
            <person name="Yook S."/>
        </authorList>
    </citation>
    <scope>NUCLEOTIDE SEQUENCE [LARGE SCALE GENOMIC DNA]</scope>
    <source>
        <strain evidence="1 2">SSM6</strain>
    </source>
</reference>
<accession>A0ABV1NE36</accession>
<evidence type="ECO:0000313" key="2">
    <source>
        <dbReference type="Proteomes" id="UP001442468"/>
    </source>
</evidence>